<name>A0A0A3I6Q5_9BACL</name>
<comment type="caution">
    <text evidence="1">The sequence shown here is derived from an EMBL/GenBank/DDBJ whole genome shotgun (WGS) entry which is preliminary data.</text>
</comment>
<protein>
    <submittedName>
        <fullName evidence="1">RNA polymerase II</fullName>
    </submittedName>
</protein>
<accession>A0A0A3I6Q5</accession>
<dbReference type="eggNOG" id="ENOG502Z94S">
    <property type="taxonomic scope" value="Bacteria"/>
</dbReference>
<dbReference type="Proteomes" id="UP000030416">
    <property type="component" value="Unassembled WGS sequence"/>
</dbReference>
<evidence type="ECO:0000313" key="2">
    <source>
        <dbReference type="Proteomes" id="UP000030416"/>
    </source>
</evidence>
<gene>
    <name evidence="1" type="ORF">CD29_00795</name>
</gene>
<dbReference type="RefSeq" id="WP_036181819.1">
    <property type="nucleotide sequence ID" value="NZ_AVDA01000001.1"/>
</dbReference>
<dbReference type="STRING" id="1384049.CD29_00795"/>
<proteinExistence type="predicted"/>
<sequence length="473" mass="54397">MKYAVSFFIVLLFIVSGLLFFQYQVYSDKLEAGQGEFTYTQEIEIDYRNESLDIRQHFKNLPKQKIAIRWPNHATNPDCFLESEQTCERLSEDKTKFEIGDSRSQSLSYVIPLDGALQPKQLLKDLFVSLENGNVTYSTIHISTDSAITGQWITGLPLIGQQSLSLVNYSMFSGEGNVKEIYYQSDNLQLQKSTDVISIYSKEALGDQFNQSLQDIQFLNDEHVAIVHGENLTSQQGERIIFLKDLTIEALNQSVLLSQIDSLYDFTDNPSWVKEVVAAFLTGSVTGDGKSSKVVNGLIEKMSDKQLEKWIQSLKEIESAKISTKLLDEKLSEVFGQHTNFFSLNETVEDVYPLLFSDERQLMVDNYNAEDVRLVYQNGLLYYSSDEILTMLGYKVSDGENGYYVNNELRQFRFPNDHNFYVFNQRRYDTISDPIINLEGKRYIEESWLQRLFLVEIEKTNNEIIVSPITTLQ</sequence>
<organism evidence="1 2">
    <name type="scientific">Ureibacillus manganicus DSM 26584</name>
    <dbReference type="NCBI Taxonomy" id="1384049"/>
    <lineage>
        <taxon>Bacteria</taxon>
        <taxon>Bacillati</taxon>
        <taxon>Bacillota</taxon>
        <taxon>Bacilli</taxon>
        <taxon>Bacillales</taxon>
        <taxon>Caryophanaceae</taxon>
        <taxon>Ureibacillus</taxon>
    </lineage>
</organism>
<dbReference type="EMBL" id="JPVN01000001">
    <property type="protein sequence ID" value="KGR80461.1"/>
    <property type="molecule type" value="Genomic_DNA"/>
</dbReference>
<evidence type="ECO:0000313" key="1">
    <source>
        <dbReference type="EMBL" id="KGR80461.1"/>
    </source>
</evidence>
<dbReference type="OrthoDB" id="2431422at2"/>
<keyword evidence="2" id="KW-1185">Reference proteome</keyword>
<reference evidence="1 2" key="1">
    <citation type="submission" date="2014-02" db="EMBL/GenBank/DDBJ databases">
        <title>Draft genome sequence of Lysinibacillus manganicus DSM 26584T.</title>
        <authorList>
            <person name="Zhang F."/>
            <person name="Wang G."/>
            <person name="Zhang L."/>
        </authorList>
    </citation>
    <scope>NUCLEOTIDE SEQUENCE [LARGE SCALE GENOMIC DNA]</scope>
    <source>
        <strain evidence="1 2">DSM 26584</strain>
    </source>
</reference>
<dbReference type="AlphaFoldDB" id="A0A0A3I6Q5"/>